<organism evidence="1 2">
    <name type="scientific">Clytia hemisphaerica</name>
    <dbReference type="NCBI Taxonomy" id="252671"/>
    <lineage>
        <taxon>Eukaryota</taxon>
        <taxon>Metazoa</taxon>
        <taxon>Cnidaria</taxon>
        <taxon>Hydrozoa</taxon>
        <taxon>Hydroidolina</taxon>
        <taxon>Leptothecata</taxon>
        <taxon>Obeliida</taxon>
        <taxon>Clytiidae</taxon>
        <taxon>Clytia</taxon>
    </lineage>
</organism>
<evidence type="ECO:0000313" key="2">
    <source>
        <dbReference type="Proteomes" id="UP000594262"/>
    </source>
</evidence>
<name>A0A7M5WUD9_9CNID</name>
<evidence type="ECO:0000313" key="1">
    <source>
        <dbReference type="EnsemblMetazoa" id="CLYHEMP013164.1"/>
    </source>
</evidence>
<accession>A0A7M5WUD9</accession>
<dbReference type="AlphaFoldDB" id="A0A7M5WUD9"/>
<dbReference type="Proteomes" id="UP000594262">
    <property type="component" value="Unplaced"/>
</dbReference>
<reference evidence="1" key="1">
    <citation type="submission" date="2021-01" db="UniProtKB">
        <authorList>
            <consortium name="EnsemblMetazoa"/>
        </authorList>
    </citation>
    <scope>IDENTIFICATION</scope>
</reference>
<sequence length="121" mass="14450">MKIYALGSIVYILTFLSLPYPIKTWLPWESLWYDSDFMHDSHDNSGMNKILATYQGFDSYRVKYQETKKMGNDFIDEHFHLCFNKDGTKTYYKKLDPRHFENRRHWVISAKSGFVASMELC</sequence>
<protein>
    <submittedName>
        <fullName evidence="1">Uncharacterized protein</fullName>
    </submittedName>
</protein>
<dbReference type="EnsemblMetazoa" id="CLYHEMT013164.1">
    <property type="protein sequence ID" value="CLYHEMP013164.1"/>
    <property type="gene ID" value="CLYHEMG013164"/>
</dbReference>
<keyword evidence="2" id="KW-1185">Reference proteome</keyword>
<proteinExistence type="predicted"/>